<keyword evidence="4" id="KW-1185">Reference proteome</keyword>
<sequence length="226" mass="25562">MDQSWYIPRPSLSSNSSKVQSRFYHRDSEVLEKTKDCNDCNTTHSSASSQNSSTQRAKIKKNQMQETCIDNIECDSPIKRGSRSSQGSSDSEQSIHSASSLLLTVANLENFAKIQERHHASSILDNFEKIHKQNQASIINTHPNNLFASHYNISTKELDQLSMASSTHFTMINGFGRSSMKRKSKSFICKRSRQVSVLIVTMSFLFIIGLSIAVLLIELRNREMPR</sequence>
<evidence type="ECO:0000256" key="1">
    <source>
        <dbReference type="SAM" id="MobiDB-lite"/>
    </source>
</evidence>
<feature type="compositionally biased region" description="Polar residues" evidence="1">
    <location>
        <begin position="11"/>
        <end position="20"/>
    </location>
</feature>
<reference evidence="3" key="1">
    <citation type="submission" date="2022-01" db="EMBL/GenBank/DDBJ databases">
        <authorList>
            <person name="King R."/>
        </authorList>
    </citation>
    <scope>NUCLEOTIDE SEQUENCE</scope>
</reference>
<keyword evidence="2" id="KW-1133">Transmembrane helix</keyword>
<dbReference type="AlphaFoldDB" id="A0A9N9RZD1"/>
<keyword evidence="2" id="KW-0812">Transmembrane</keyword>
<feature type="region of interest" description="Disordered" evidence="1">
    <location>
        <begin position="1"/>
        <end position="63"/>
    </location>
</feature>
<feature type="transmembrane region" description="Helical" evidence="2">
    <location>
        <begin position="195"/>
        <end position="217"/>
    </location>
</feature>
<keyword evidence="2" id="KW-0472">Membrane</keyword>
<evidence type="ECO:0000256" key="2">
    <source>
        <dbReference type="SAM" id="Phobius"/>
    </source>
</evidence>
<gene>
    <name evidence="3" type="ORF">CHIRRI_LOCUS8240</name>
</gene>
<dbReference type="OrthoDB" id="8195120at2759"/>
<name>A0A9N9RZD1_9DIPT</name>
<evidence type="ECO:0000313" key="3">
    <source>
        <dbReference type="EMBL" id="CAG9805368.1"/>
    </source>
</evidence>
<feature type="compositionally biased region" description="Low complexity" evidence="1">
    <location>
        <begin position="41"/>
        <end position="55"/>
    </location>
</feature>
<proteinExistence type="predicted"/>
<evidence type="ECO:0000313" key="4">
    <source>
        <dbReference type="Proteomes" id="UP001153620"/>
    </source>
</evidence>
<dbReference type="EMBL" id="OU895878">
    <property type="protein sequence ID" value="CAG9805368.1"/>
    <property type="molecule type" value="Genomic_DNA"/>
</dbReference>
<reference evidence="3" key="2">
    <citation type="submission" date="2022-10" db="EMBL/GenBank/DDBJ databases">
        <authorList>
            <consortium name="ENA_rothamsted_submissions"/>
            <consortium name="culmorum"/>
            <person name="King R."/>
        </authorList>
    </citation>
    <scope>NUCLEOTIDE SEQUENCE</scope>
</reference>
<feature type="compositionally biased region" description="Basic and acidic residues" evidence="1">
    <location>
        <begin position="24"/>
        <end position="38"/>
    </location>
</feature>
<dbReference type="Proteomes" id="UP001153620">
    <property type="component" value="Chromosome 2"/>
</dbReference>
<protein>
    <submittedName>
        <fullName evidence="3">Uncharacterized protein</fullName>
    </submittedName>
</protein>
<organism evidence="3 4">
    <name type="scientific">Chironomus riparius</name>
    <dbReference type="NCBI Taxonomy" id="315576"/>
    <lineage>
        <taxon>Eukaryota</taxon>
        <taxon>Metazoa</taxon>
        <taxon>Ecdysozoa</taxon>
        <taxon>Arthropoda</taxon>
        <taxon>Hexapoda</taxon>
        <taxon>Insecta</taxon>
        <taxon>Pterygota</taxon>
        <taxon>Neoptera</taxon>
        <taxon>Endopterygota</taxon>
        <taxon>Diptera</taxon>
        <taxon>Nematocera</taxon>
        <taxon>Chironomoidea</taxon>
        <taxon>Chironomidae</taxon>
        <taxon>Chironominae</taxon>
        <taxon>Chironomus</taxon>
    </lineage>
</organism>
<accession>A0A9N9RZD1</accession>